<sequence>MAEVQLPAAESQAFQINLDQWPEYDGYTGLGDREIRVIDVEAGDPPMCRIRHVSLDEKPHYHALSYYWGAPVTPENLKAVELNGSRVFVRPNIYSFIWHMSRYYQAVTVWLDVLSINQRDAEERNRQVSLMGSIFTSAARVYAWLGEGDADSDYAFDYINSSNPKKETVYSRPILSACFEQLAMRPYWTRIWVLQEIALATSVLIMCGTKLSHWDDFSRSIEGDVAERAPHCLQVMNLRNRGCKDRHLLELMETFKSARCIDPRDKAYGVRALATNGHCLDIDYSESVGSLFFRIASLYPDTAFLSWMDLRVIERSSKSLLGSLSLSQRDLVVGLAGSKADRFRYWTEIYGRVETVYELHQVDDTGISVLPATRLEVKLSLGRRKRNPVWYLYGGPNILPGDLVCSFISWDLGQNSLMLVIRPGKPGIMGIATFHVAPHAEDPYTLHFQRLQTRLVNGVTVCRGDGRKVDGSWHQTFHINRLVWSLILANQTRNLDIWAADVDPRLQRRPVCDCQHKTSLWEKWGREAEEEDSEEEGTSEEDTEEFLFVP</sequence>
<name>A0A0D2C0D0_9EURO</name>
<dbReference type="RefSeq" id="XP_016237265.1">
    <property type="nucleotide sequence ID" value="XM_016378588.1"/>
</dbReference>
<protein>
    <recommendedName>
        <fullName evidence="2">Heterokaryon incompatibility domain-containing protein</fullName>
    </recommendedName>
</protein>
<evidence type="ECO:0000259" key="2">
    <source>
        <dbReference type="Pfam" id="PF06985"/>
    </source>
</evidence>
<feature type="region of interest" description="Disordered" evidence="1">
    <location>
        <begin position="524"/>
        <end position="550"/>
    </location>
</feature>
<dbReference type="EMBL" id="KN847494">
    <property type="protein sequence ID" value="KIW17049.1"/>
    <property type="molecule type" value="Genomic_DNA"/>
</dbReference>
<accession>A0A0D2C0D0</accession>
<reference evidence="3 4" key="1">
    <citation type="submission" date="2015-01" db="EMBL/GenBank/DDBJ databases">
        <title>The Genome Sequence of Exophiala spinifera CBS89968.</title>
        <authorList>
            <consortium name="The Broad Institute Genomics Platform"/>
            <person name="Cuomo C."/>
            <person name="de Hoog S."/>
            <person name="Gorbushina A."/>
            <person name="Stielow B."/>
            <person name="Teixiera M."/>
            <person name="Abouelleil A."/>
            <person name="Chapman S.B."/>
            <person name="Priest M."/>
            <person name="Young S.K."/>
            <person name="Wortman J."/>
            <person name="Nusbaum C."/>
            <person name="Birren B."/>
        </authorList>
    </citation>
    <scope>NUCLEOTIDE SEQUENCE [LARGE SCALE GENOMIC DNA]</scope>
    <source>
        <strain evidence="3 4">CBS 89968</strain>
    </source>
</reference>
<dbReference type="PANTHER" id="PTHR24148">
    <property type="entry name" value="ANKYRIN REPEAT DOMAIN-CONTAINING PROTEIN 39 HOMOLOG-RELATED"/>
    <property type="match status" value="1"/>
</dbReference>
<gene>
    <name evidence="3" type="ORF">PV08_04240</name>
</gene>
<dbReference type="STRING" id="91928.A0A0D2C0D0"/>
<feature type="compositionally biased region" description="Acidic residues" evidence="1">
    <location>
        <begin position="528"/>
        <end position="550"/>
    </location>
</feature>
<dbReference type="InterPro" id="IPR052895">
    <property type="entry name" value="HetReg/Transcr_Mod"/>
</dbReference>
<organism evidence="3 4">
    <name type="scientific">Exophiala spinifera</name>
    <dbReference type="NCBI Taxonomy" id="91928"/>
    <lineage>
        <taxon>Eukaryota</taxon>
        <taxon>Fungi</taxon>
        <taxon>Dikarya</taxon>
        <taxon>Ascomycota</taxon>
        <taxon>Pezizomycotina</taxon>
        <taxon>Eurotiomycetes</taxon>
        <taxon>Chaetothyriomycetidae</taxon>
        <taxon>Chaetothyriales</taxon>
        <taxon>Herpotrichiellaceae</taxon>
        <taxon>Exophiala</taxon>
    </lineage>
</organism>
<proteinExistence type="predicted"/>
<dbReference type="HOGENOM" id="CLU_495246_0_0_1"/>
<evidence type="ECO:0000313" key="3">
    <source>
        <dbReference type="EMBL" id="KIW17049.1"/>
    </source>
</evidence>
<dbReference type="InterPro" id="IPR010730">
    <property type="entry name" value="HET"/>
</dbReference>
<dbReference type="PANTHER" id="PTHR24148:SF73">
    <property type="entry name" value="HET DOMAIN PROTEIN (AFU_ORTHOLOGUE AFUA_8G01020)"/>
    <property type="match status" value="1"/>
</dbReference>
<evidence type="ECO:0000313" key="4">
    <source>
        <dbReference type="Proteomes" id="UP000053328"/>
    </source>
</evidence>
<dbReference type="Pfam" id="PF06985">
    <property type="entry name" value="HET"/>
    <property type="match status" value="1"/>
</dbReference>
<dbReference type="VEuPathDB" id="FungiDB:PV08_04240"/>
<dbReference type="OrthoDB" id="4161734at2759"/>
<dbReference type="AlphaFoldDB" id="A0A0D2C0D0"/>
<feature type="domain" description="Heterokaryon incompatibility" evidence="2">
    <location>
        <begin position="61"/>
        <end position="196"/>
    </location>
</feature>
<dbReference type="GeneID" id="27331323"/>
<evidence type="ECO:0000256" key="1">
    <source>
        <dbReference type="SAM" id="MobiDB-lite"/>
    </source>
</evidence>
<dbReference type="Proteomes" id="UP000053328">
    <property type="component" value="Unassembled WGS sequence"/>
</dbReference>
<keyword evidence="4" id="KW-1185">Reference proteome</keyword>